<keyword evidence="1" id="KW-0813">Transport</keyword>
<keyword evidence="2" id="KW-0547">Nucleotide-binding</keyword>
<dbReference type="EMBL" id="LSZP01000028">
    <property type="protein sequence ID" value="KXU36230.1"/>
    <property type="molecule type" value="Genomic_DNA"/>
</dbReference>
<dbReference type="OrthoDB" id="9804819at2"/>
<dbReference type="PROSITE" id="PS00211">
    <property type="entry name" value="ABC_TRANSPORTER_1"/>
    <property type="match status" value="1"/>
</dbReference>
<dbReference type="InterPro" id="IPR017871">
    <property type="entry name" value="ABC_transporter-like_CS"/>
</dbReference>
<dbReference type="GO" id="GO:0016887">
    <property type="term" value="F:ATP hydrolysis activity"/>
    <property type="evidence" value="ECO:0007669"/>
    <property type="project" value="InterPro"/>
</dbReference>
<evidence type="ECO:0000256" key="3">
    <source>
        <dbReference type="ARBA" id="ARBA00022840"/>
    </source>
</evidence>
<dbReference type="InterPro" id="IPR003593">
    <property type="entry name" value="AAA+_ATPase"/>
</dbReference>
<evidence type="ECO:0000313" key="5">
    <source>
        <dbReference type="EMBL" id="KXU36230.1"/>
    </source>
</evidence>
<keyword evidence="6" id="KW-1185">Reference proteome</keyword>
<protein>
    <submittedName>
        <fullName evidence="5">ABC transporter</fullName>
    </submittedName>
</protein>
<gene>
    <name evidence="5" type="ORF">AXK12_03575</name>
</gene>
<dbReference type="InterPro" id="IPR050763">
    <property type="entry name" value="ABC_transporter_ATP-binding"/>
</dbReference>
<dbReference type="PANTHER" id="PTHR42711">
    <property type="entry name" value="ABC TRANSPORTER ATP-BINDING PROTEIN"/>
    <property type="match status" value="1"/>
</dbReference>
<dbReference type="PROSITE" id="PS50893">
    <property type="entry name" value="ABC_TRANSPORTER_2"/>
    <property type="match status" value="1"/>
</dbReference>
<evidence type="ECO:0000259" key="4">
    <source>
        <dbReference type="PROSITE" id="PS50893"/>
    </source>
</evidence>
<name>A0A139SP21_9BACT</name>
<evidence type="ECO:0000313" key="6">
    <source>
        <dbReference type="Proteomes" id="UP000071392"/>
    </source>
</evidence>
<evidence type="ECO:0000256" key="1">
    <source>
        <dbReference type="ARBA" id="ARBA00022448"/>
    </source>
</evidence>
<accession>A0A139SP21</accession>
<organism evidence="5 6">
    <name type="scientific">Cephaloticoccus capnophilus</name>
    <dbReference type="NCBI Taxonomy" id="1548208"/>
    <lineage>
        <taxon>Bacteria</taxon>
        <taxon>Pseudomonadati</taxon>
        <taxon>Verrucomicrobiota</taxon>
        <taxon>Opitutia</taxon>
        <taxon>Opitutales</taxon>
        <taxon>Opitutaceae</taxon>
        <taxon>Cephaloticoccus</taxon>
    </lineage>
</organism>
<dbReference type="InterPro" id="IPR003439">
    <property type="entry name" value="ABC_transporter-like_ATP-bd"/>
</dbReference>
<dbReference type="Proteomes" id="UP000071392">
    <property type="component" value="Unassembled WGS sequence"/>
</dbReference>
<dbReference type="RefSeq" id="WP_068711316.1">
    <property type="nucleotide sequence ID" value="NZ_LSZP01000028.1"/>
</dbReference>
<dbReference type="Gene3D" id="3.40.50.300">
    <property type="entry name" value="P-loop containing nucleotide triphosphate hydrolases"/>
    <property type="match status" value="1"/>
</dbReference>
<dbReference type="PANTHER" id="PTHR42711:SF4">
    <property type="entry name" value="ABC TRANSPORTER RELATED"/>
    <property type="match status" value="1"/>
</dbReference>
<reference evidence="5 6" key="1">
    <citation type="submission" date="2016-02" db="EMBL/GenBank/DDBJ databases">
        <authorList>
            <person name="Wen L."/>
            <person name="He K."/>
            <person name="Yang H."/>
        </authorList>
    </citation>
    <scope>NUCLEOTIDE SEQUENCE [LARGE SCALE GENOMIC DNA]</scope>
    <source>
        <strain evidence="5 6">CV41</strain>
    </source>
</reference>
<dbReference type="InterPro" id="IPR027417">
    <property type="entry name" value="P-loop_NTPase"/>
</dbReference>
<feature type="domain" description="ABC transporter" evidence="4">
    <location>
        <begin position="2"/>
        <end position="255"/>
    </location>
</feature>
<dbReference type="Pfam" id="PF00005">
    <property type="entry name" value="ABC_tran"/>
    <property type="match status" value="1"/>
</dbReference>
<sequence>MIEVQNLTRVFRTYKKQPGFWGGVKGLFKREFEELAAAKDISFSISEGEFVGFLGPNGAGKTTTLKMLSGLIYPTSGTSRVGGFDPSKRESAYRRIFALVLGQKNQLWWDLPAIESFNLLRAIYAIPQAQFNETLDELLDLLDVRAKLNVMVRELSLGERMKMELIAALLHRPRVLFLDEPTIGLDVISQKAVRNFLREYNRRNKVTILLTSHYMADISELCDRVIVIHHGRKIYDGALTSLEHRNEGSASGDVSHSAGVGITRAGGKKKIITFLPELLAQETHSAHGKPQPPAFPENWCSRYGETSRTSDGKFTLRVPADAVVAVSQEILTTGPVADITIEDVPLEEVIADLFSGAR</sequence>
<proteinExistence type="predicted"/>
<dbReference type="SMART" id="SM00382">
    <property type="entry name" value="AAA"/>
    <property type="match status" value="1"/>
</dbReference>
<keyword evidence="3" id="KW-0067">ATP-binding</keyword>
<dbReference type="GO" id="GO:0005524">
    <property type="term" value="F:ATP binding"/>
    <property type="evidence" value="ECO:0007669"/>
    <property type="project" value="UniProtKB-KW"/>
</dbReference>
<comment type="caution">
    <text evidence="5">The sequence shown here is derived from an EMBL/GenBank/DDBJ whole genome shotgun (WGS) entry which is preliminary data.</text>
</comment>
<dbReference type="STRING" id="1548208.AXK12_03575"/>
<dbReference type="SUPFAM" id="SSF52540">
    <property type="entry name" value="P-loop containing nucleoside triphosphate hydrolases"/>
    <property type="match status" value="1"/>
</dbReference>
<evidence type="ECO:0000256" key="2">
    <source>
        <dbReference type="ARBA" id="ARBA00022741"/>
    </source>
</evidence>
<dbReference type="AlphaFoldDB" id="A0A139SP21"/>